<proteinExistence type="predicted"/>
<evidence type="ECO:0000313" key="3">
    <source>
        <dbReference type="Proteomes" id="UP000565724"/>
    </source>
</evidence>
<keyword evidence="1" id="KW-1133">Transmembrane helix</keyword>
<keyword evidence="1" id="KW-0812">Transmembrane</keyword>
<dbReference type="EMBL" id="JABMCI010000056">
    <property type="protein sequence ID" value="NUU16841.1"/>
    <property type="molecule type" value="Genomic_DNA"/>
</dbReference>
<accession>A0A7Y5ZZ60</accession>
<keyword evidence="3" id="KW-1185">Reference proteome</keyword>
<gene>
    <name evidence="2" type="ORF">HP550_06205</name>
</gene>
<keyword evidence="1" id="KW-0472">Membrane</keyword>
<protein>
    <submittedName>
        <fullName evidence="2">Uncharacterized protein</fullName>
    </submittedName>
</protein>
<reference evidence="2 3" key="1">
    <citation type="submission" date="2020-05" db="EMBL/GenBank/DDBJ databases">
        <title>Genome Sequencing of Type Strains.</title>
        <authorList>
            <person name="Lemaire J.F."/>
            <person name="Inderbitzin P."/>
            <person name="Gregorio O.A."/>
            <person name="Collins S.B."/>
            <person name="Wespe N."/>
            <person name="Knight-Connoni V."/>
        </authorList>
    </citation>
    <scope>NUCLEOTIDE SEQUENCE [LARGE SCALE GENOMIC DNA]</scope>
    <source>
        <strain evidence="2 3">ATCC 25174</strain>
    </source>
</reference>
<sequence length="371" mass="40417">MSVLDTTDVLDVEGYAAAVRRSLADLGPELVEDLTDDLEADLTDALADERHVAHGRGLLEQFGPPEAYAAELRAAAGLAPAAAHGRRSRLFPDPVEDARRLGRWTLLRLRAQAWWAPVESFLVALRPVWWLVRGWVVYELVALMLGSDRSLWVPPNLAAFLVLAGSVVLSVQWGRGAWFTSRRVSWLATTANVVAVVAVLPLLGWLQDESAERDGIYAGWINGSLGGLDTETIYRETPVDGVVVDGMQVSNLFVYDAEGNPLTDVQVYDDRGRPVRTTYDDGFGQYWFPEGTEPWSFVSRTDADGRARWNVYPLHGAPTSQFTYDDGTQVLPAGTSASMPPWPFAKAPALDAPADVTLGAEADAPSPTSTP</sequence>
<comment type="caution">
    <text evidence="2">The sequence shown here is derived from an EMBL/GenBank/DDBJ whole genome shotgun (WGS) entry which is preliminary data.</text>
</comment>
<feature type="transmembrane region" description="Helical" evidence="1">
    <location>
        <begin position="152"/>
        <end position="174"/>
    </location>
</feature>
<dbReference type="Proteomes" id="UP000565724">
    <property type="component" value="Unassembled WGS sequence"/>
</dbReference>
<dbReference type="RefSeq" id="WP_175346725.1">
    <property type="nucleotide sequence ID" value="NZ_JABMCI010000056.1"/>
</dbReference>
<name>A0A7Y5ZZ60_9CELL</name>
<feature type="transmembrane region" description="Helical" evidence="1">
    <location>
        <begin position="186"/>
        <end position="206"/>
    </location>
</feature>
<evidence type="ECO:0000313" key="2">
    <source>
        <dbReference type="EMBL" id="NUU16841.1"/>
    </source>
</evidence>
<dbReference type="AlphaFoldDB" id="A0A7Y5ZZ60"/>
<organism evidence="2 3">
    <name type="scientific">Cellulomonas humilata</name>
    <dbReference type="NCBI Taxonomy" id="144055"/>
    <lineage>
        <taxon>Bacteria</taxon>
        <taxon>Bacillati</taxon>
        <taxon>Actinomycetota</taxon>
        <taxon>Actinomycetes</taxon>
        <taxon>Micrococcales</taxon>
        <taxon>Cellulomonadaceae</taxon>
        <taxon>Cellulomonas</taxon>
    </lineage>
</organism>
<evidence type="ECO:0000256" key="1">
    <source>
        <dbReference type="SAM" id="Phobius"/>
    </source>
</evidence>